<dbReference type="PANTHER" id="PTHR38037:SF2">
    <property type="entry name" value="ATP-DEPENDENT ZINC PROTEASE DOMAIN-CONTAINING PROTEIN-RELATED"/>
    <property type="match status" value="1"/>
</dbReference>
<organism evidence="1 2">
    <name type="scientific">Natronoglomus mannanivorans</name>
    <dbReference type="NCBI Taxonomy" id="2979990"/>
    <lineage>
        <taxon>Archaea</taxon>
        <taxon>Methanobacteriati</taxon>
        <taxon>Methanobacteriota</taxon>
        <taxon>Stenosarchaea group</taxon>
        <taxon>Halobacteria</taxon>
        <taxon>Halobacteriales</taxon>
        <taxon>Natrialbaceae</taxon>
        <taxon>Natronoglomus</taxon>
    </lineage>
</organism>
<dbReference type="RefSeq" id="WP_338006185.1">
    <property type="nucleotide sequence ID" value="NZ_JAOPKA010000027.1"/>
</dbReference>
<comment type="caution">
    <text evidence="1">The sequence shown here is derived from an EMBL/GenBank/DDBJ whole genome shotgun (WGS) entry which is preliminary data.</text>
</comment>
<gene>
    <name evidence="1" type="ORF">OB960_23690</name>
</gene>
<dbReference type="EMBL" id="JAOPKA010000027">
    <property type="protein sequence ID" value="MCU4744379.1"/>
    <property type="molecule type" value="Genomic_DNA"/>
</dbReference>
<protein>
    <submittedName>
        <fullName evidence="1">RimK/LysX family protein</fullName>
    </submittedName>
</protein>
<dbReference type="AlphaFoldDB" id="A0AAP3E504"/>
<proteinExistence type="predicted"/>
<reference evidence="1" key="1">
    <citation type="submission" date="2022-09" db="EMBL/GenBank/DDBJ databases">
        <title>Enrichment on poylsaccharides allowed isolation of novel metabolic and taxonomic groups of Haloarchaea.</title>
        <authorList>
            <person name="Sorokin D.Y."/>
            <person name="Elcheninov A.G."/>
            <person name="Khizhniak T.V."/>
            <person name="Kolganova T.V."/>
            <person name="Kublanov I.V."/>
        </authorList>
    </citation>
    <scope>NUCLEOTIDE SEQUENCE</scope>
    <source>
        <strain evidence="1">AArc-xg1-1</strain>
    </source>
</reference>
<dbReference type="SUPFAM" id="SSF50630">
    <property type="entry name" value="Acid proteases"/>
    <property type="match status" value="1"/>
</dbReference>
<dbReference type="InterPro" id="IPR021109">
    <property type="entry name" value="Peptidase_aspartic_dom_sf"/>
</dbReference>
<dbReference type="Proteomes" id="UP001321018">
    <property type="component" value="Unassembled WGS sequence"/>
</dbReference>
<evidence type="ECO:0000313" key="2">
    <source>
        <dbReference type="Proteomes" id="UP001321018"/>
    </source>
</evidence>
<dbReference type="Gene3D" id="2.40.70.10">
    <property type="entry name" value="Acid Proteases"/>
    <property type="match status" value="1"/>
</dbReference>
<sequence>MIQHTMIQLGDVEEVVFKGMDGKRTVRANVDPGADRTSLDYLKASAIGAGPLVKTVTVRQASGRERRPVARMWVELRGFEDIVEVGLSDRKGMTHDAIIGKDILEREEFVVNL</sequence>
<name>A0AAP3E504_9EURY</name>
<accession>A0AAP3E504</accession>
<dbReference type="PANTHER" id="PTHR38037">
    <property type="entry name" value="ZN_PROTEASE DOMAIN-CONTAINING PROTEIN"/>
    <property type="match status" value="1"/>
</dbReference>
<evidence type="ECO:0000313" key="1">
    <source>
        <dbReference type="EMBL" id="MCU4744379.1"/>
    </source>
</evidence>